<keyword evidence="2" id="KW-1185">Reference proteome</keyword>
<dbReference type="Proteomes" id="UP001066276">
    <property type="component" value="Chromosome 6"/>
</dbReference>
<dbReference type="EMBL" id="JANPWB010000010">
    <property type="protein sequence ID" value="KAJ1143543.1"/>
    <property type="molecule type" value="Genomic_DNA"/>
</dbReference>
<sequence length="74" mass="8023">MVVISRSGVDRSRLTLSVTPIRTVCRPGEIIVKEHPHVGSPIGYRTASGATPIRAFINSRPQSGAQPYIPREQG</sequence>
<organism evidence="1 2">
    <name type="scientific">Pleurodeles waltl</name>
    <name type="common">Iberian ribbed newt</name>
    <dbReference type="NCBI Taxonomy" id="8319"/>
    <lineage>
        <taxon>Eukaryota</taxon>
        <taxon>Metazoa</taxon>
        <taxon>Chordata</taxon>
        <taxon>Craniata</taxon>
        <taxon>Vertebrata</taxon>
        <taxon>Euteleostomi</taxon>
        <taxon>Amphibia</taxon>
        <taxon>Batrachia</taxon>
        <taxon>Caudata</taxon>
        <taxon>Salamandroidea</taxon>
        <taxon>Salamandridae</taxon>
        <taxon>Pleurodelinae</taxon>
        <taxon>Pleurodeles</taxon>
    </lineage>
</organism>
<proteinExistence type="predicted"/>
<evidence type="ECO:0000313" key="2">
    <source>
        <dbReference type="Proteomes" id="UP001066276"/>
    </source>
</evidence>
<evidence type="ECO:0000313" key="1">
    <source>
        <dbReference type="EMBL" id="KAJ1143543.1"/>
    </source>
</evidence>
<name>A0AAV7QTZ6_PLEWA</name>
<comment type="caution">
    <text evidence="1">The sequence shown here is derived from an EMBL/GenBank/DDBJ whole genome shotgun (WGS) entry which is preliminary data.</text>
</comment>
<reference evidence="1" key="1">
    <citation type="journal article" date="2022" name="bioRxiv">
        <title>Sequencing and chromosome-scale assembly of the giantPleurodeles waltlgenome.</title>
        <authorList>
            <person name="Brown T."/>
            <person name="Elewa A."/>
            <person name="Iarovenko S."/>
            <person name="Subramanian E."/>
            <person name="Araus A.J."/>
            <person name="Petzold A."/>
            <person name="Susuki M."/>
            <person name="Suzuki K.-i.T."/>
            <person name="Hayashi T."/>
            <person name="Toyoda A."/>
            <person name="Oliveira C."/>
            <person name="Osipova E."/>
            <person name="Leigh N.D."/>
            <person name="Simon A."/>
            <person name="Yun M.H."/>
        </authorList>
    </citation>
    <scope>NUCLEOTIDE SEQUENCE</scope>
    <source>
        <strain evidence="1">20211129_DDA</strain>
        <tissue evidence="1">Liver</tissue>
    </source>
</reference>
<protein>
    <submittedName>
        <fullName evidence="1">Uncharacterized protein</fullName>
    </submittedName>
</protein>
<gene>
    <name evidence="1" type="ORF">NDU88_009851</name>
</gene>
<dbReference type="AlphaFoldDB" id="A0AAV7QTZ6"/>
<accession>A0AAV7QTZ6</accession>